<dbReference type="OrthoDB" id="8454861at2"/>
<comment type="caution">
    <text evidence="1">The sequence shown here is derived from an EMBL/GenBank/DDBJ whole genome shotgun (WGS) entry which is preliminary data.</text>
</comment>
<dbReference type="InterPro" id="IPR036736">
    <property type="entry name" value="ACP-like_sf"/>
</dbReference>
<dbReference type="AlphaFoldDB" id="A0A2U1SRM3"/>
<dbReference type="SUPFAM" id="SSF47336">
    <property type="entry name" value="ACP-like"/>
    <property type="match status" value="1"/>
</dbReference>
<evidence type="ECO:0000313" key="1">
    <source>
        <dbReference type="EMBL" id="PWB94261.1"/>
    </source>
</evidence>
<dbReference type="RefSeq" id="WP_108916958.1">
    <property type="nucleotide sequence ID" value="NZ_BGJY01000012.1"/>
</dbReference>
<dbReference type="Proteomes" id="UP000245137">
    <property type="component" value="Unassembled WGS sequence"/>
</dbReference>
<name>A0A2U1SRM3_METSR</name>
<organism evidence="1 2">
    <name type="scientific">Methylosinus sporium</name>
    <dbReference type="NCBI Taxonomy" id="428"/>
    <lineage>
        <taxon>Bacteria</taxon>
        <taxon>Pseudomonadati</taxon>
        <taxon>Pseudomonadota</taxon>
        <taxon>Alphaproteobacteria</taxon>
        <taxon>Hyphomicrobiales</taxon>
        <taxon>Methylocystaceae</taxon>
        <taxon>Methylosinus</taxon>
    </lineage>
</organism>
<dbReference type="EMBL" id="PUIV01000010">
    <property type="protein sequence ID" value="PWB94261.1"/>
    <property type="molecule type" value="Genomic_DNA"/>
</dbReference>
<evidence type="ECO:0000313" key="2">
    <source>
        <dbReference type="Proteomes" id="UP000245137"/>
    </source>
</evidence>
<sequence length="96" mass="10295">MKTEIMNSETSIEIIRRAVDAKGNLPAAAASLSAEADLYVAGLSPFCAVQVMLWLEATLDVEFPKPMLERRSMATMATTAALIGDLLEAEARPRAA</sequence>
<reference evidence="1 2" key="1">
    <citation type="journal article" date="2018" name="Appl. Microbiol. Biotechnol.">
        <title>Co-cultivation of the strictly anaerobic methanogen Methanosarcina barkeri with aerobic methanotrophs in an oxygen-limited membrane bioreactor.</title>
        <authorList>
            <person name="In 't Zandt M.H."/>
            <person name="van den Bosch T.J.M."/>
            <person name="Rijkers R."/>
            <person name="van Kessel M.A.H.J."/>
            <person name="Jetten M.S.M."/>
            <person name="Welte C.U."/>
        </authorList>
    </citation>
    <scope>NUCLEOTIDE SEQUENCE [LARGE SCALE GENOMIC DNA]</scope>
    <source>
        <strain evidence="1 2">DSM 17706</strain>
    </source>
</reference>
<keyword evidence="2" id="KW-1185">Reference proteome</keyword>
<proteinExistence type="predicted"/>
<gene>
    <name evidence="1" type="ORF">C5689_09120</name>
</gene>
<protein>
    <submittedName>
        <fullName evidence="1">Acyl carrier protein</fullName>
    </submittedName>
</protein>
<dbReference type="Gene3D" id="1.10.1200.10">
    <property type="entry name" value="ACP-like"/>
    <property type="match status" value="1"/>
</dbReference>
<accession>A0A2U1SRM3</accession>